<evidence type="ECO:0000313" key="7">
    <source>
        <dbReference type="EMBL" id="KAG9510009.1"/>
    </source>
</evidence>
<organism evidence="7 8">
    <name type="scientific">Fragariocoptes setiger</name>
    <dbReference type="NCBI Taxonomy" id="1670756"/>
    <lineage>
        <taxon>Eukaryota</taxon>
        <taxon>Metazoa</taxon>
        <taxon>Ecdysozoa</taxon>
        <taxon>Arthropoda</taxon>
        <taxon>Chelicerata</taxon>
        <taxon>Arachnida</taxon>
        <taxon>Acari</taxon>
        <taxon>Acariformes</taxon>
        <taxon>Trombidiformes</taxon>
        <taxon>Prostigmata</taxon>
        <taxon>Eupodina</taxon>
        <taxon>Eriophyoidea</taxon>
        <taxon>Phytoptidae</taxon>
        <taxon>Fragariocoptes</taxon>
    </lineage>
</organism>
<feature type="compositionally biased region" description="Basic and acidic residues" evidence="6">
    <location>
        <begin position="1"/>
        <end position="23"/>
    </location>
</feature>
<gene>
    <name evidence="7" type="primary">Taf10</name>
    <name evidence="7" type="ORF">GZH46_01457</name>
</gene>
<dbReference type="PANTHER" id="PTHR21242">
    <property type="entry name" value="TRANSCRIPTION INITIATION FACTOR TFIID SUBUNIT 10"/>
    <property type="match status" value="1"/>
</dbReference>
<dbReference type="EMBL" id="JAIFTH010000261">
    <property type="protein sequence ID" value="KAG9510009.1"/>
    <property type="molecule type" value="Genomic_DNA"/>
</dbReference>
<comment type="caution">
    <text evidence="7">The sequence shown here is derived from an EMBL/GenBank/DDBJ whole genome shotgun (WGS) entry which is preliminary data.</text>
</comment>
<evidence type="ECO:0000256" key="3">
    <source>
        <dbReference type="ARBA" id="ARBA00023163"/>
    </source>
</evidence>
<evidence type="ECO:0000313" key="8">
    <source>
        <dbReference type="Proteomes" id="UP000825002"/>
    </source>
</evidence>
<evidence type="ECO:0000256" key="4">
    <source>
        <dbReference type="ARBA" id="ARBA00023242"/>
    </source>
</evidence>
<comment type="subcellular location">
    <subcellularLocation>
        <location evidence="1">Nucleus</location>
    </subcellularLocation>
</comment>
<evidence type="ECO:0000256" key="6">
    <source>
        <dbReference type="SAM" id="MobiDB-lite"/>
    </source>
</evidence>
<reference evidence="7 8" key="1">
    <citation type="submission" date="2020-10" db="EMBL/GenBank/DDBJ databases">
        <authorList>
            <person name="Klimov P.B."/>
            <person name="Dyachkov S.M."/>
            <person name="Chetverikov P.E."/>
        </authorList>
    </citation>
    <scope>NUCLEOTIDE SEQUENCE [LARGE SCALE GENOMIC DNA]</scope>
    <source>
        <strain evidence="7">BMOC 18-1129-001#AD2665</strain>
        <tissue evidence="7">Entire mites</tissue>
    </source>
</reference>
<comment type="similarity">
    <text evidence="5">Belongs to the TAF10 family.</text>
</comment>
<dbReference type="PRINTS" id="PR01443">
    <property type="entry name" value="TFIID30KDSUB"/>
</dbReference>
<dbReference type="Gene3D" id="1.10.20.10">
    <property type="entry name" value="Histone, subunit A"/>
    <property type="match status" value="1"/>
</dbReference>
<evidence type="ECO:0000256" key="5">
    <source>
        <dbReference type="ARBA" id="ARBA00025730"/>
    </source>
</evidence>
<dbReference type="InterPro" id="IPR003923">
    <property type="entry name" value="TAF10"/>
</dbReference>
<accession>A0ABQ7S9A1</accession>
<evidence type="ECO:0000256" key="1">
    <source>
        <dbReference type="ARBA" id="ARBA00004123"/>
    </source>
</evidence>
<feature type="region of interest" description="Disordered" evidence="6">
    <location>
        <begin position="1"/>
        <end position="39"/>
    </location>
</feature>
<dbReference type="Proteomes" id="UP000825002">
    <property type="component" value="Unassembled WGS sequence"/>
</dbReference>
<dbReference type="CDD" id="cd07982">
    <property type="entry name" value="HFD_TAF10"/>
    <property type="match status" value="1"/>
</dbReference>
<keyword evidence="3" id="KW-0804">Transcription</keyword>
<dbReference type="InterPro" id="IPR009072">
    <property type="entry name" value="Histone-fold"/>
</dbReference>
<dbReference type="Pfam" id="PF03540">
    <property type="entry name" value="TAF10"/>
    <property type="match status" value="1"/>
</dbReference>
<keyword evidence="2" id="KW-0805">Transcription regulation</keyword>
<proteinExistence type="inferred from homology"/>
<keyword evidence="4" id="KW-0539">Nucleus</keyword>
<feature type="compositionally biased region" description="Low complexity" evidence="6">
    <location>
        <begin position="24"/>
        <end position="39"/>
    </location>
</feature>
<evidence type="ECO:0000256" key="2">
    <source>
        <dbReference type="ARBA" id="ARBA00023015"/>
    </source>
</evidence>
<protein>
    <submittedName>
        <fullName evidence="7">Transcription initiation factor TFIID subunit 10</fullName>
    </submittedName>
</protein>
<sequence>MAENSENKDETQCQSEQKEDYEKQSPQQQLQQQQPQQHQDSVYEFVRKLEDYTPVIPDVVVTHYLNSAGFRSGDTRVVRLIALAAQKFVADIIGDSLQHCKLRGQNKVANKVLKLDDLTAALDDYGLRVKKPHYFI</sequence>
<keyword evidence="8" id="KW-1185">Reference proteome</keyword>
<feature type="non-terminal residue" evidence="7">
    <location>
        <position position="1"/>
    </location>
</feature>
<name>A0ABQ7S9A1_9ACAR</name>
<dbReference type="PANTHER" id="PTHR21242:SF0">
    <property type="entry name" value="TRANSCRIPTION INITIATION FACTOR TFIID SUBUNIT 10"/>
    <property type="match status" value="1"/>
</dbReference>
<dbReference type="PIRSF" id="PIRSF017246">
    <property type="entry name" value="TFIID_TAF10"/>
    <property type="match status" value="1"/>
</dbReference>